<evidence type="ECO:0000256" key="1">
    <source>
        <dbReference type="ARBA" id="ARBA00022503"/>
    </source>
</evidence>
<dbReference type="PANTHER" id="PTHR30420">
    <property type="entry name" value="N-SUCCINYLARGININE DIHYDROLASE"/>
    <property type="match status" value="1"/>
</dbReference>
<evidence type="ECO:0000313" key="6">
    <source>
        <dbReference type="Proteomes" id="UP000682739"/>
    </source>
</evidence>
<dbReference type="RefSeq" id="WP_208833358.1">
    <property type="nucleotide sequence ID" value="NZ_CP072110.1"/>
</dbReference>
<reference evidence="5" key="1">
    <citation type="submission" date="2021-03" db="EMBL/GenBank/DDBJ databases">
        <title>Description of Psychrosphaera ytuae sp. nov. isolated from deep sea sediment of South China Sea.</title>
        <authorList>
            <person name="Zhang J."/>
            <person name="Xu X.-D."/>
        </authorList>
    </citation>
    <scope>NUCLEOTIDE SEQUENCE</scope>
    <source>
        <strain evidence="5">MTZ26</strain>
    </source>
</reference>
<keyword evidence="2 5" id="KW-0808">Transferase</keyword>
<sequence length="341" mass="38509">MFVIRPIQEKDYPELLKIAEESGHGFTSLPVNEELISNKIKRAEASFKSQVSEQPEEHGFLFVMEEVATGKIMGTSGIESAVGLEDAFYHYHLGKVVHHSRELNIYNTADILTLCNDYTGATELCTLFLREEFRKGITGRVLSKFRFLFLAQHQERFSSTVIAEMRGVSDENGDSPFWQWLEKHFFSMDFPTADYLTGIGQKVFIAELMPKYPVYVNLLSEDAQAVIGKVHKNTEPALKLLKSEGFSYKNYVDIFDGGPTVEANIANIHTVQNSDLYTVEIVDALDSDKNIIISNTFVEEFRATVAKTKLDQEQKIITLTQEYADILKVKGGDQVRAAVLK</sequence>
<dbReference type="KEGG" id="psym:J1N51_06935"/>
<dbReference type="EC" id="2.3.1.109" evidence="4"/>
<keyword evidence="1" id="KW-0056">Arginine metabolism</keyword>
<gene>
    <name evidence="5" type="primary">astA</name>
    <name evidence="5" type="ORF">J1N51_06935</name>
</gene>
<dbReference type="Gene3D" id="2.40.40.20">
    <property type="match status" value="1"/>
</dbReference>
<dbReference type="EMBL" id="CP072110">
    <property type="protein sequence ID" value="QTH65323.1"/>
    <property type="molecule type" value="Genomic_DNA"/>
</dbReference>
<dbReference type="Pfam" id="PF04958">
    <property type="entry name" value="AstA"/>
    <property type="match status" value="1"/>
</dbReference>
<keyword evidence="3 5" id="KW-0012">Acyltransferase</keyword>
<dbReference type="NCBIfam" id="TIGR03243">
    <property type="entry name" value="arg_catab_AOST"/>
    <property type="match status" value="1"/>
</dbReference>
<dbReference type="AlphaFoldDB" id="A0A975HJK4"/>
<dbReference type="InterPro" id="IPR017650">
    <property type="entry name" value="Arginine_N-succinylTrfase"/>
</dbReference>
<dbReference type="SUPFAM" id="SSF55729">
    <property type="entry name" value="Acyl-CoA N-acyltransferases (Nat)"/>
    <property type="match status" value="1"/>
</dbReference>
<organism evidence="5 6">
    <name type="scientific">Psychrosphaera ytuae</name>
    <dbReference type="NCBI Taxonomy" id="2820710"/>
    <lineage>
        <taxon>Bacteria</taxon>
        <taxon>Pseudomonadati</taxon>
        <taxon>Pseudomonadota</taxon>
        <taxon>Gammaproteobacteria</taxon>
        <taxon>Alteromonadales</taxon>
        <taxon>Pseudoalteromonadaceae</taxon>
        <taxon>Psychrosphaera</taxon>
    </lineage>
</organism>
<dbReference type="GO" id="GO:0008791">
    <property type="term" value="F:arginine N-succinyltransferase activity"/>
    <property type="evidence" value="ECO:0007669"/>
    <property type="project" value="UniProtKB-UniRule"/>
</dbReference>
<dbReference type="InterPro" id="IPR016181">
    <property type="entry name" value="Acyl_CoA_acyltransferase"/>
</dbReference>
<accession>A0A975HJK4</accession>
<evidence type="ECO:0000256" key="3">
    <source>
        <dbReference type="ARBA" id="ARBA00023315"/>
    </source>
</evidence>
<evidence type="ECO:0000313" key="5">
    <source>
        <dbReference type="EMBL" id="QTH65323.1"/>
    </source>
</evidence>
<dbReference type="InterPro" id="IPR007041">
    <property type="entry name" value="Arg_succinylTrfase_AstA/AruG"/>
</dbReference>
<dbReference type="NCBIfam" id="TIGR03244">
    <property type="entry name" value="arg_catab_AstA"/>
    <property type="match status" value="1"/>
</dbReference>
<keyword evidence="6" id="KW-1185">Reference proteome</keyword>
<protein>
    <recommendedName>
        <fullName evidence="4">Arginine N-succinyltransferase</fullName>
        <ecNumber evidence="4">2.3.1.109</ecNumber>
    </recommendedName>
</protein>
<evidence type="ECO:0000256" key="2">
    <source>
        <dbReference type="ARBA" id="ARBA00022679"/>
    </source>
</evidence>
<evidence type="ECO:0000256" key="4">
    <source>
        <dbReference type="NCBIfam" id="TIGR03244"/>
    </source>
</evidence>
<name>A0A975HJK4_9GAMM</name>
<dbReference type="Proteomes" id="UP000682739">
    <property type="component" value="Chromosome"/>
</dbReference>
<dbReference type="PANTHER" id="PTHR30420:SF1">
    <property type="entry name" value="ARGININE N-SUCCINYLTRANSFERASE"/>
    <property type="match status" value="1"/>
</dbReference>
<dbReference type="GO" id="GO:0006527">
    <property type="term" value="P:L-arginine catabolic process"/>
    <property type="evidence" value="ECO:0007669"/>
    <property type="project" value="UniProtKB-UniRule"/>
</dbReference>
<proteinExistence type="predicted"/>